<dbReference type="Gene3D" id="3.40.50.880">
    <property type="match status" value="1"/>
</dbReference>
<evidence type="ECO:0008006" key="3">
    <source>
        <dbReference type="Google" id="ProtNLM"/>
    </source>
</evidence>
<keyword evidence="2" id="KW-1185">Reference proteome</keyword>
<dbReference type="InterPro" id="IPR029062">
    <property type="entry name" value="Class_I_gatase-like"/>
</dbReference>
<dbReference type="EMBL" id="JARFYN010000012">
    <property type="protein sequence ID" value="MDL2406324.1"/>
    <property type="molecule type" value="Genomic_DNA"/>
</dbReference>
<organism evidence="1 2">
    <name type="scientific">Rhizobium calliandrae</name>
    <dbReference type="NCBI Taxonomy" id="1312182"/>
    <lineage>
        <taxon>Bacteria</taxon>
        <taxon>Pseudomonadati</taxon>
        <taxon>Pseudomonadota</taxon>
        <taxon>Alphaproteobacteria</taxon>
        <taxon>Hyphomicrobiales</taxon>
        <taxon>Rhizobiaceae</taxon>
        <taxon>Rhizobium/Agrobacterium group</taxon>
        <taxon>Rhizobium</taxon>
    </lineage>
</organism>
<dbReference type="SUPFAM" id="SSF52317">
    <property type="entry name" value="Class I glutamine amidotransferase-like"/>
    <property type="match status" value="1"/>
</dbReference>
<gene>
    <name evidence="1" type="ORF">PY650_11785</name>
</gene>
<sequence>MRKALNAASCIGTFFLAEAGLLDHREATTTGWLAPLFRQRYPNVRLDKSHMLVPTDIGVTAGAAWGISTLLSG</sequence>
<reference evidence="1" key="1">
    <citation type="submission" date="2023-06" db="EMBL/GenBank/DDBJ databases">
        <title>Phylogenetic Diversity of Rhizobium strains.</title>
        <authorList>
            <person name="Moura F.T."/>
            <person name="Helene L.C.F."/>
            <person name="Hungria M."/>
        </authorList>
    </citation>
    <scope>NUCLEOTIDE SEQUENCE</scope>
    <source>
        <strain evidence="1">CCGE524</strain>
    </source>
</reference>
<dbReference type="RefSeq" id="WP_285879421.1">
    <property type="nucleotide sequence ID" value="NZ_JARFYN010000012.1"/>
</dbReference>
<accession>A0ABT7KGK3</accession>
<comment type="caution">
    <text evidence="1">The sequence shown here is derived from an EMBL/GenBank/DDBJ whole genome shotgun (WGS) entry which is preliminary data.</text>
</comment>
<name>A0ABT7KGK3_9HYPH</name>
<evidence type="ECO:0000313" key="1">
    <source>
        <dbReference type="EMBL" id="MDL2406324.1"/>
    </source>
</evidence>
<proteinExistence type="predicted"/>
<dbReference type="Proteomes" id="UP001172630">
    <property type="component" value="Unassembled WGS sequence"/>
</dbReference>
<protein>
    <recommendedName>
        <fullName evidence="3">ROK family protein</fullName>
    </recommendedName>
</protein>
<evidence type="ECO:0000313" key="2">
    <source>
        <dbReference type="Proteomes" id="UP001172630"/>
    </source>
</evidence>